<evidence type="ECO:0000313" key="3">
    <source>
        <dbReference type="Proteomes" id="UP000324748"/>
    </source>
</evidence>
<comment type="caution">
    <text evidence="2">The sequence shown here is derived from an EMBL/GenBank/DDBJ whole genome shotgun (WGS) entry which is preliminary data.</text>
</comment>
<dbReference type="Proteomes" id="UP000325313">
    <property type="component" value="Unassembled WGS sequence"/>
</dbReference>
<evidence type="ECO:0000313" key="2">
    <source>
        <dbReference type="EMBL" id="KAA1100786.1"/>
    </source>
</evidence>
<organism evidence="2 4">
    <name type="scientific">Puccinia graminis f. sp. tritici</name>
    <dbReference type="NCBI Taxonomy" id="56615"/>
    <lineage>
        <taxon>Eukaryota</taxon>
        <taxon>Fungi</taxon>
        <taxon>Dikarya</taxon>
        <taxon>Basidiomycota</taxon>
        <taxon>Pucciniomycotina</taxon>
        <taxon>Pucciniomycetes</taxon>
        <taxon>Pucciniales</taxon>
        <taxon>Pucciniaceae</taxon>
        <taxon>Puccinia</taxon>
    </lineage>
</organism>
<dbReference type="EMBL" id="VSWC01000132">
    <property type="protein sequence ID" value="KAA1079752.1"/>
    <property type="molecule type" value="Genomic_DNA"/>
</dbReference>
<dbReference type="AlphaFoldDB" id="A0A5B0PIA3"/>
<keyword evidence="3" id="KW-1185">Reference proteome</keyword>
<reference evidence="3 4" key="1">
    <citation type="submission" date="2019-05" db="EMBL/GenBank/DDBJ databases">
        <title>Emergence of the Ug99 lineage of the wheat stem rust pathogen through somatic hybridization.</title>
        <authorList>
            <person name="Li F."/>
            <person name="Upadhyaya N.M."/>
            <person name="Sperschneider J."/>
            <person name="Matny O."/>
            <person name="Nguyen-Phuc H."/>
            <person name="Mago R."/>
            <person name="Raley C."/>
            <person name="Miller M.E."/>
            <person name="Silverstein K.A.T."/>
            <person name="Henningsen E."/>
            <person name="Hirsch C.D."/>
            <person name="Visser B."/>
            <person name="Pretorius Z.A."/>
            <person name="Steffenson B.J."/>
            <person name="Schwessinger B."/>
            <person name="Dodds P.N."/>
            <person name="Figueroa M."/>
        </authorList>
    </citation>
    <scope>NUCLEOTIDE SEQUENCE [LARGE SCALE GENOMIC DNA]</scope>
    <source>
        <strain evidence="1">21-0</strain>
        <strain evidence="2 4">Ug99</strain>
    </source>
</reference>
<gene>
    <name evidence="1" type="ORF">PGT21_023195</name>
    <name evidence="2" type="ORF">PGTUg99_027081</name>
</gene>
<evidence type="ECO:0000313" key="1">
    <source>
        <dbReference type="EMBL" id="KAA1079752.1"/>
    </source>
</evidence>
<name>A0A5B0PIA3_PUCGR</name>
<dbReference type="PANTHER" id="PTHR33069:SF3">
    <property type="entry name" value="DYNEIN HEAVY CHAIN TAIL DOMAIN-CONTAINING PROTEIN"/>
    <property type="match status" value="1"/>
</dbReference>
<accession>A0A5B0PIA3</accession>
<dbReference type="Proteomes" id="UP000324748">
    <property type="component" value="Unassembled WGS sequence"/>
</dbReference>
<evidence type="ECO:0000313" key="4">
    <source>
        <dbReference type="Proteomes" id="UP000325313"/>
    </source>
</evidence>
<dbReference type="PANTHER" id="PTHR33069">
    <property type="entry name" value="CHROMOSOME 7, WHOLE GENOME SHOTGUN SEQUENCE-RELATED"/>
    <property type="match status" value="1"/>
</dbReference>
<proteinExistence type="predicted"/>
<sequence length="425" mass="48964">MRLGRHQALPGWPNIDKARKEMDDPDAQLEAWYDGLVDSPEPDTPEMKQFDWKQGDLAIKGFELLSAHLFHWPSTFTRDTPADLSIGRLRSKKDIHTQLHSSLLPLLQQHLYSIAETLDDLIELRRDPAPKIQRVLELQLNLHRILDQIIRTLDEIIPGNIAEPSQTNDQHFEEFKTYRLYGLDDCIRDRLEFSILNFLNNSRGIIEELKLPARKRFPTSTGGLCFFDSAFNQTIKWLEGSELHIIPDLWEIPIRDTYEAHEEYFRLTHPEADPPMSQAAIQLARSIMPIIKLSKLFFDKLLREGLDESKQVPLFTEMCSHQMYSLQKSSEGCGESLMRLVFRLEDAHLNPPADTSSSLIQDIQALSNYFQSYVSLADLYMTPLFPDINGVSALIYFKAWFITWNTLFLTATQNAIQAANVFAQT</sequence>
<protein>
    <submittedName>
        <fullName evidence="2">Uncharacterized protein</fullName>
    </submittedName>
</protein>
<dbReference type="EMBL" id="VDEP01000339">
    <property type="protein sequence ID" value="KAA1100786.1"/>
    <property type="molecule type" value="Genomic_DNA"/>
</dbReference>